<dbReference type="Gene3D" id="3.20.200.10">
    <property type="entry name" value="MHCK/EF2 kinase"/>
    <property type="match status" value="1"/>
</dbReference>
<dbReference type="AlphaFoldDB" id="A0AAD6UWN3"/>
<keyword evidence="2" id="KW-0808">Transferase</keyword>
<proteinExistence type="predicted"/>
<dbReference type="Proteomes" id="UP001219525">
    <property type="component" value="Unassembled WGS sequence"/>
</dbReference>
<evidence type="ECO:0000256" key="3">
    <source>
        <dbReference type="ARBA" id="ARBA00022777"/>
    </source>
</evidence>
<evidence type="ECO:0000313" key="6">
    <source>
        <dbReference type="Proteomes" id="UP001219525"/>
    </source>
</evidence>
<keyword evidence="1" id="KW-0723">Serine/threonine-protein kinase</keyword>
<dbReference type="SUPFAM" id="SSF56112">
    <property type="entry name" value="Protein kinase-like (PK-like)"/>
    <property type="match status" value="1"/>
</dbReference>
<keyword evidence="6" id="KW-1185">Reference proteome</keyword>
<name>A0AAD6UWN3_9AGAR</name>
<dbReference type="PROSITE" id="PS51158">
    <property type="entry name" value="ALPHA_KINASE"/>
    <property type="match status" value="1"/>
</dbReference>
<organism evidence="5 6">
    <name type="scientific">Mycena pura</name>
    <dbReference type="NCBI Taxonomy" id="153505"/>
    <lineage>
        <taxon>Eukaryota</taxon>
        <taxon>Fungi</taxon>
        <taxon>Dikarya</taxon>
        <taxon>Basidiomycota</taxon>
        <taxon>Agaricomycotina</taxon>
        <taxon>Agaricomycetes</taxon>
        <taxon>Agaricomycetidae</taxon>
        <taxon>Agaricales</taxon>
        <taxon>Marasmiineae</taxon>
        <taxon>Mycenaceae</taxon>
        <taxon>Mycena</taxon>
    </lineage>
</organism>
<dbReference type="Pfam" id="PF02816">
    <property type="entry name" value="Alpha_kinase"/>
    <property type="match status" value="1"/>
</dbReference>
<dbReference type="EMBL" id="JARJCW010000091">
    <property type="protein sequence ID" value="KAJ7195314.1"/>
    <property type="molecule type" value="Genomic_DNA"/>
</dbReference>
<evidence type="ECO:0000259" key="4">
    <source>
        <dbReference type="PROSITE" id="PS51158"/>
    </source>
</evidence>
<dbReference type="InterPro" id="IPR004166">
    <property type="entry name" value="a-kinase_dom"/>
</dbReference>
<sequence length="218" mass="23859">MVLQVESAGAVQLGGVFKAQTQSGVGDYMVVAVQVATSYNTTTIRRITAQAQPRVKLRTVSQGAPASATMTICRAYLVEEFMPWGNGEFMKFVQNGNTVPLLDEDYPLYNLAQFLRFTQHVQYEKSGGLGFISDYQGTSTLLTDPQIMSSPCILFPPPAIKTEEGDDPFGEGCFAPLDNETKFLCKLPQFNQMPVSGTQNNQSDGLKDNASMTFARLT</sequence>
<reference evidence="5" key="1">
    <citation type="submission" date="2023-03" db="EMBL/GenBank/DDBJ databases">
        <title>Massive genome expansion in bonnet fungi (Mycena s.s.) driven by repeated elements and novel gene families across ecological guilds.</title>
        <authorList>
            <consortium name="Lawrence Berkeley National Laboratory"/>
            <person name="Harder C.B."/>
            <person name="Miyauchi S."/>
            <person name="Viragh M."/>
            <person name="Kuo A."/>
            <person name="Thoen E."/>
            <person name="Andreopoulos B."/>
            <person name="Lu D."/>
            <person name="Skrede I."/>
            <person name="Drula E."/>
            <person name="Henrissat B."/>
            <person name="Morin E."/>
            <person name="Kohler A."/>
            <person name="Barry K."/>
            <person name="LaButti K."/>
            <person name="Morin E."/>
            <person name="Salamov A."/>
            <person name="Lipzen A."/>
            <person name="Mereny Z."/>
            <person name="Hegedus B."/>
            <person name="Baldrian P."/>
            <person name="Stursova M."/>
            <person name="Weitz H."/>
            <person name="Taylor A."/>
            <person name="Grigoriev I.V."/>
            <person name="Nagy L.G."/>
            <person name="Martin F."/>
            <person name="Kauserud H."/>
        </authorList>
    </citation>
    <scope>NUCLEOTIDE SEQUENCE</scope>
    <source>
        <strain evidence="5">9144</strain>
    </source>
</reference>
<comment type="caution">
    <text evidence="5">The sequence shown here is derived from an EMBL/GenBank/DDBJ whole genome shotgun (WGS) entry which is preliminary data.</text>
</comment>
<dbReference type="GO" id="GO:0004674">
    <property type="term" value="F:protein serine/threonine kinase activity"/>
    <property type="evidence" value="ECO:0007669"/>
    <property type="project" value="UniProtKB-KW"/>
</dbReference>
<evidence type="ECO:0000256" key="2">
    <source>
        <dbReference type="ARBA" id="ARBA00022679"/>
    </source>
</evidence>
<keyword evidence="3" id="KW-0418">Kinase</keyword>
<protein>
    <recommendedName>
        <fullName evidence="4">Alpha-type protein kinase domain-containing protein</fullName>
    </recommendedName>
</protein>
<gene>
    <name evidence="5" type="ORF">GGX14DRAFT_404019</name>
</gene>
<dbReference type="GO" id="GO:0005524">
    <property type="term" value="F:ATP binding"/>
    <property type="evidence" value="ECO:0007669"/>
    <property type="project" value="InterPro"/>
</dbReference>
<evidence type="ECO:0000256" key="1">
    <source>
        <dbReference type="ARBA" id="ARBA00022527"/>
    </source>
</evidence>
<evidence type="ECO:0000313" key="5">
    <source>
        <dbReference type="EMBL" id="KAJ7195314.1"/>
    </source>
</evidence>
<feature type="domain" description="Alpha-type protein kinase" evidence="4">
    <location>
        <begin position="1"/>
        <end position="195"/>
    </location>
</feature>
<dbReference type="InterPro" id="IPR011009">
    <property type="entry name" value="Kinase-like_dom_sf"/>
</dbReference>
<accession>A0AAD6UWN3</accession>